<dbReference type="PANTHER" id="PTHR24148:SF82">
    <property type="entry name" value="HETEROKARYON INCOMPATIBILITY DOMAIN-CONTAINING PROTEIN"/>
    <property type="match status" value="1"/>
</dbReference>
<organism evidence="2 3">
    <name type="scientific">Friedmanniomyces endolithicus</name>
    <dbReference type="NCBI Taxonomy" id="329885"/>
    <lineage>
        <taxon>Eukaryota</taxon>
        <taxon>Fungi</taxon>
        <taxon>Dikarya</taxon>
        <taxon>Ascomycota</taxon>
        <taxon>Pezizomycotina</taxon>
        <taxon>Dothideomycetes</taxon>
        <taxon>Dothideomycetidae</taxon>
        <taxon>Mycosphaerellales</taxon>
        <taxon>Teratosphaeriaceae</taxon>
        <taxon>Friedmanniomyces</taxon>
    </lineage>
</organism>
<accession>A0AAN6R192</accession>
<dbReference type="PANTHER" id="PTHR24148">
    <property type="entry name" value="ANKYRIN REPEAT DOMAIN-CONTAINING PROTEIN 39 HOMOLOG-RELATED"/>
    <property type="match status" value="1"/>
</dbReference>
<dbReference type="AlphaFoldDB" id="A0AAN6R192"/>
<comment type="caution">
    <text evidence="2">The sequence shown here is derived from an EMBL/GenBank/DDBJ whole genome shotgun (WGS) entry which is preliminary data.</text>
</comment>
<gene>
    <name evidence="2" type="ORF">LTR91_001934</name>
</gene>
<sequence>MATIPEVRPVGAGELYTPIASWQTRILRLHSSSGGKNDVLRADLLVVGLLHDEGVVFGMDNEEPTTYEAISYSWGPDNATERIIVNGLRRHINPSLAGALRRFRLPEESRYLWADAICIDQAGNAEKSAQVRSMFTIFRKARRVLAWLGDQGTGGSQALASYEAKCNTLKGNPWANMRGVLLDEEDAYDDLAIVALVPWPRRAWVQQEVFAAQELTLYYGKCEMSLDHYFGLLVGLCKSPIQRRLDELERQRKVLSSLCGLRRSDERLSLLELGRLLSAKREHSATFLEGAEFRLRKAEPAVSAYDATRLEQGLSRSRFLEARDPRDYIYALLSLTHLHMARSQLEEAQSVRGTAMYIDYSKSITRVFQDATRSILNRDRNLQILTHSHHRGASRLNLDLPSWVVDWTSVADEADYYYRYSQPSDSMLTRQQHSDSGTEILHGFRLGYLTCISDQTKLTVNAEETAHHSEQRPTHLAAISQPRQTTTVSQLKYRGFNKTLTLTLQSHITLKPTEALSWDWIWTTETHPSQDFQLPSTHATRLTVGDLFVQVEGWQSIILREEEDVGPAKRFRLVDVLSDQDFLITGLRAPPYEWLEAHPTSGGSKARPVRLTNRLCVRVSPGDKEDFVVC</sequence>
<evidence type="ECO:0000259" key="1">
    <source>
        <dbReference type="Pfam" id="PF06985"/>
    </source>
</evidence>
<dbReference type="EMBL" id="JAUJLE010000008">
    <property type="protein sequence ID" value="KAK1011832.1"/>
    <property type="molecule type" value="Genomic_DNA"/>
</dbReference>
<evidence type="ECO:0000313" key="2">
    <source>
        <dbReference type="EMBL" id="KAK1011832.1"/>
    </source>
</evidence>
<protein>
    <recommendedName>
        <fullName evidence="1">Heterokaryon incompatibility domain-containing protein</fullName>
    </recommendedName>
</protein>
<dbReference type="Proteomes" id="UP001175353">
    <property type="component" value="Unassembled WGS sequence"/>
</dbReference>
<dbReference type="Pfam" id="PF06985">
    <property type="entry name" value="HET"/>
    <property type="match status" value="1"/>
</dbReference>
<proteinExistence type="predicted"/>
<name>A0AAN6R192_9PEZI</name>
<keyword evidence="3" id="KW-1185">Reference proteome</keyword>
<evidence type="ECO:0000313" key="3">
    <source>
        <dbReference type="Proteomes" id="UP001175353"/>
    </source>
</evidence>
<dbReference type="InterPro" id="IPR052895">
    <property type="entry name" value="HetReg/Transcr_Mod"/>
</dbReference>
<feature type="domain" description="Heterokaryon incompatibility" evidence="1">
    <location>
        <begin position="67"/>
        <end position="208"/>
    </location>
</feature>
<dbReference type="InterPro" id="IPR010730">
    <property type="entry name" value="HET"/>
</dbReference>
<reference evidence="2" key="1">
    <citation type="submission" date="2023-06" db="EMBL/GenBank/DDBJ databases">
        <title>Black Yeasts Isolated from many extreme environments.</title>
        <authorList>
            <person name="Coleine C."/>
            <person name="Stajich J.E."/>
            <person name="Selbmann L."/>
        </authorList>
    </citation>
    <scope>NUCLEOTIDE SEQUENCE</scope>
    <source>
        <strain evidence="2">CCFEE 5200</strain>
    </source>
</reference>